<sequence>MAQVTFNARLTAEHPVLLEVQHRGLLDAKGKVVTTCSPEYLLSIGLEVLRAKASPIVKLTKYISFEEQALRVQFISTEVRRLFHHPGLFPSDSARVRFAALLALDSGLQFVEAVKEHLLSSLQRDMKHFNCESDAQPSYKKGTKGWENFLLNKAPGVPKTVNEDPRQTAPKSAFQLIPPVGMRIVGDANREEANVHRWIVQHPDPPKVDQAASTKLMMMDMDDPEAEGEMPDINLVQQSEAVVYTPNPFRKDLALRLDIPAYGAERLEEYSPFIDRLETDPLPNNMPNAALNGPTIFPLISLRSWKPPTNPYDLRYVPDPPVQEQTE</sequence>
<comment type="caution">
    <text evidence="1">The sequence shown here is derived from an EMBL/GenBank/DDBJ whole genome shotgun (WGS) entry which is preliminary data.</text>
</comment>
<proteinExistence type="predicted"/>
<name>A0AAV9NCR4_9EURO</name>
<accession>A0AAV9NCR4</accession>
<dbReference type="EMBL" id="JAVRRD010000012">
    <property type="protein sequence ID" value="KAK5053167.1"/>
    <property type="molecule type" value="Genomic_DNA"/>
</dbReference>
<keyword evidence="2" id="KW-1185">Reference proteome</keyword>
<gene>
    <name evidence="1" type="ORF">LTR84_002141</name>
</gene>
<organism evidence="1 2">
    <name type="scientific">Exophiala bonariae</name>
    <dbReference type="NCBI Taxonomy" id="1690606"/>
    <lineage>
        <taxon>Eukaryota</taxon>
        <taxon>Fungi</taxon>
        <taxon>Dikarya</taxon>
        <taxon>Ascomycota</taxon>
        <taxon>Pezizomycotina</taxon>
        <taxon>Eurotiomycetes</taxon>
        <taxon>Chaetothyriomycetidae</taxon>
        <taxon>Chaetothyriales</taxon>
        <taxon>Herpotrichiellaceae</taxon>
        <taxon>Exophiala</taxon>
    </lineage>
</organism>
<evidence type="ECO:0000313" key="1">
    <source>
        <dbReference type="EMBL" id="KAK5053167.1"/>
    </source>
</evidence>
<dbReference type="Proteomes" id="UP001358417">
    <property type="component" value="Unassembled WGS sequence"/>
</dbReference>
<protein>
    <submittedName>
        <fullName evidence="1">Uncharacterized protein</fullName>
    </submittedName>
</protein>
<reference evidence="1 2" key="1">
    <citation type="submission" date="2023-08" db="EMBL/GenBank/DDBJ databases">
        <title>Black Yeasts Isolated from many extreme environments.</title>
        <authorList>
            <person name="Coleine C."/>
            <person name="Stajich J.E."/>
            <person name="Selbmann L."/>
        </authorList>
    </citation>
    <scope>NUCLEOTIDE SEQUENCE [LARGE SCALE GENOMIC DNA]</scope>
    <source>
        <strain evidence="1 2">CCFEE 5792</strain>
    </source>
</reference>
<dbReference type="RefSeq" id="XP_064706609.1">
    <property type="nucleotide sequence ID" value="XM_064845755.1"/>
</dbReference>
<evidence type="ECO:0000313" key="2">
    <source>
        <dbReference type="Proteomes" id="UP001358417"/>
    </source>
</evidence>
<dbReference type="GeneID" id="89970353"/>
<dbReference type="AlphaFoldDB" id="A0AAV9NCR4"/>